<evidence type="ECO:0000313" key="2">
    <source>
        <dbReference type="EMBL" id="KAF0932614.1"/>
    </source>
</evidence>
<proteinExistence type="predicted"/>
<dbReference type="AlphaFoldDB" id="A0A6G1F6X3"/>
<sequence>MAMLEDSPPVDPPDELIGAAPSPISLVARLRLPPLPTRLLPSHPVVAVIVPASPATHTAGSDAATTAGDSNLQTSSNHCRTGESNLFGAVLNLPPESLLSPPSMCQLHLQHPQARSMI</sequence>
<evidence type="ECO:0000256" key="1">
    <source>
        <dbReference type="SAM" id="MobiDB-lite"/>
    </source>
</evidence>
<name>A0A6G1F6X3_9ORYZ</name>
<feature type="compositionally biased region" description="Low complexity" evidence="1">
    <location>
        <begin position="56"/>
        <end position="70"/>
    </location>
</feature>
<dbReference type="EMBL" id="SPHZ02000001">
    <property type="protein sequence ID" value="KAF0932614.1"/>
    <property type="molecule type" value="Genomic_DNA"/>
</dbReference>
<evidence type="ECO:0000313" key="3">
    <source>
        <dbReference type="Proteomes" id="UP000479710"/>
    </source>
</evidence>
<protein>
    <submittedName>
        <fullName evidence="2">Uncharacterized protein</fullName>
    </submittedName>
</protein>
<reference evidence="2 3" key="1">
    <citation type="submission" date="2019-11" db="EMBL/GenBank/DDBJ databases">
        <title>Whole genome sequence of Oryza granulata.</title>
        <authorList>
            <person name="Li W."/>
        </authorList>
    </citation>
    <scope>NUCLEOTIDE SEQUENCE [LARGE SCALE GENOMIC DNA]</scope>
    <source>
        <strain evidence="3">cv. Menghai</strain>
        <tissue evidence="2">Leaf</tissue>
    </source>
</reference>
<dbReference type="Proteomes" id="UP000479710">
    <property type="component" value="Unassembled WGS sequence"/>
</dbReference>
<gene>
    <name evidence="2" type="ORF">E2562_010487</name>
</gene>
<comment type="caution">
    <text evidence="2">The sequence shown here is derived from an EMBL/GenBank/DDBJ whole genome shotgun (WGS) entry which is preliminary data.</text>
</comment>
<organism evidence="2 3">
    <name type="scientific">Oryza meyeriana var. granulata</name>
    <dbReference type="NCBI Taxonomy" id="110450"/>
    <lineage>
        <taxon>Eukaryota</taxon>
        <taxon>Viridiplantae</taxon>
        <taxon>Streptophyta</taxon>
        <taxon>Embryophyta</taxon>
        <taxon>Tracheophyta</taxon>
        <taxon>Spermatophyta</taxon>
        <taxon>Magnoliopsida</taxon>
        <taxon>Liliopsida</taxon>
        <taxon>Poales</taxon>
        <taxon>Poaceae</taxon>
        <taxon>BOP clade</taxon>
        <taxon>Oryzoideae</taxon>
        <taxon>Oryzeae</taxon>
        <taxon>Oryzinae</taxon>
        <taxon>Oryza</taxon>
        <taxon>Oryza meyeriana</taxon>
    </lineage>
</organism>
<keyword evidence="3" id="KW-1185">Reference proteome</keyword>
<accession>A0A6G1F6X3</accession>
<feature type="region of interest" description="Disordered" evidence="1">
    <location>
        <begin position="56"/>
        <end position="79"/>
    </location>
</feature>